<dbReference type="PANTHER" id="PTHR47506">
    <property type="entry name" value="TRANSCRIPTIONAL REGULATORY PROTEIN"/>
    <property type="match status" value="1"/>
</dbReference>
<dbReference type="InterPro" id="IPR009057">
    <property type="entry name" value="Homeodomain-like_sf"/>
</dbReference>
<evidence type="ECO:0000256" key="3">
    <source>
        <dbReference type="ARBA" id="ARBA00023163"/>
    </source>
</evidence>
<proteinExistence type="predicted"/>
<reference evidence="6 7" key="1">
    <citation type="journal article" date="2013" name="Biodegradation">
        <title>Quantitative proteomic analysis of ibuprofen-degrading Patulibacter sp. strain I11.</title>
        <authorList>
            <person name="Almeida B."/>
            <person name="Kjeldal H."/>
            <person name="Lolas I."/>
            <person name="Knudsen A.D."/>
            <person name="Carvalho G."/>
            <person name="Nielsen K.L."/>
            <person name="Barreto Crespo M.T."/>
            <person name="Stensballe A."/>
            <person name="Nielsen J.L."/>
        </authorList>
    </citation>
    <scope>NUCLEOTIDE SEQUENCE [LARGE SCALE GENOMIC DNA]</scope>
    <source>
        <strain evidence="6 7">I11</strain>
    </source>
</reference>
<keyword evidence="3" id="KW-0804">Transcription</keyword>
<sequence length="198" mass="20733">MGHTKAQKAENRERIVATTARRIREQGLERPAIAELMREVGLTHGGFYKQFGSRDELMGEAVERVMAETAARMADVVDGADDPLGAIARAYVSAQHRDDVGGGCGLPALSAEVAHAGARARNAYRAQVEQYVAALAALDDAGRELAMVRLSAMVGSILIARALQGTPESDAFLDAVRDAIAAPDGALRAAAPDTAPGA</sequence>
<evidence type="ECO:0000313" key="6">
    <source>
        <dbReference type="EMBL" id="EHN13064.1"/>
    </source>
</evidence>
<dbReference type="AlphaFoldDB" id="H0DZW0"/>
<organism evidence="6 7">
    <name type="scientific">Patulibacter medicamentivorans</name>
    <dbReference type="NCBI Taxonomy" id="1097667"/>
    <lineage>
        <taxon>Bacteria</taxon>
        <taxon>Bacillati</taxon>
        <taxon>Actinomycetota</taxon>
        <taxon>Thermoleophilia</taxon>
        <taxon>Solirubrobacterales</taxon>
        <taxon>Patulibacteraceae</taxon>
        <taxon>Patulibacter</taxon>
    </lineage>
</organism>
<dbReference type="SUPFAM" id="SSF46689">
    <property type="entry name" value="Homeodomain-like"/>
    <property type="match status" value="1"/>
</dbReference>
<dbReference type="OrthoDB" id="9798857at2"/>
<dbReference type="Pfam" id="PF00440">
    <property type="entry name" value="TetR_N"/>
    <property type="match status" value="1"/>
</dbReference>
<evidence type="ECO:0000259" key="5">
    <source>
        <dbReference type="PROSITE" id="PS50977"/>
    </source>
</evidence>
<dbReference type="PROSITE" id="PS50977">
    <property type="entry name" value="HTH_TETR_2"/>
    <property type="match status" value="1"/>
</dbReference>
<keyword evidence="2 4" id="KW-0238">DNA-binding</keyword>
<dbReference type="Proteomes" id="UP000005143">
    <property type="component" value="Unassembled WGS sequence"/>
</dbReference>
<keyword evidence="7" id="KW-1185">Reference proteome</keyword>
<evidence type="ECO:0000256" key="2">
    <source>
        <dbReference type="ARBA" id="ARBA00023125"/>
    </source>
</evidence>
<evidence type="ECO:0000256" key="1">
    <source>
        <dbReference type="ARBA" id="ARBA00023015"/>
    </source>
</evidence>
<gene>
    <name evidence="6" type="ORF">PAI11_00650</name>
</gene>
<keyword evidence="1" id="KW-0805">Transcription regulation</keyword>
<dbReference type="Gene3D" id="1.10.357.10">
    <property type="entry name" value="Tetracycline Repressor, domain 2"/>
    <property type="match status" value="1"/>
</dbReference>
<dbReference type="InterPro" id="IPR001647">
    <property type="entry name" value="HTH_TetR"/>
</dbReference>
<dbReference type="InterPro" id="IPR036271">
    <property type="entry name" value="Tet_transcr_reg_TetR-rel_C_sf"/>
</dbReference>
<evidence type="ECO:0000256" key="4">
    <source>
        <dbReference type="PROSITE-ProRule" id="PRU00335"/>
    </source>
</evidence>
<dbReference type="PANTHER" id="PTHR47506:SF7">
    <property type="entry name" value="TRANSCRIPTIONAL REGULATORY PROTEIN"/>
    <property type="match status" value="1"/>
</dbReference>
<dbReference type="SUPFAM" id="SSF48498">
    <property type="entry name" value="Tetracyclin repressor-like, C-terminal domain"/>
    <property type="match status" value="1"/>
</dbReference>
<dbReference type="Gene3D" id="1.10.10.60">
    <property type="entry name" value="Homeodomain-like"/>
    <property type="match status" value="1"/>
</dbReference>
<dbReference type="PATRIC" id="fig|1097667.3.peg.65"/>
<name>H0DZW0_9ACTN</name>
<dbReference type="EMBL" id="AGUD01000003">
    <property type="protein sequence ID" value="EHN13064.1"/>
    <property type="molecule type" value="Genomic_DNA"/>
</dbReference>
<protein>
    <submittedName>
        <fullName evidence="6">Transcriptional regulator TetR family</fullName>
    </submittedName>
</protein>
<feature type="domain" description="HTH tetR-type" evidence="5">
    <location>
        <begin position="9"/>
        <end position="69"/>
    </location>
</feature>
<dbReference type="RefSeq" id="WP_007569633.1">
    <property type="nucleotide sequence ID" value="NZ_AGUD01000003.1"/>
</dbReference>
<feature type="DNA-binding region" description="H-T-H motif" evidence="4">
    <location>
        <begin position="32"/>
        <end position="51"/>
    </location>
</feature>
<dbReference type="GO" id="GO:0003677">
    <property type="term" value="F:DNA binding"/>
    <property type="evidence" value="ECO:0007669"/>
    <property type="project" value="UniProtKB-UniRule"/>
</dbReference>
<evidence type="ECO:0000313" key="7">
    <source>
        <dbReference type="Proteomes" id="UP000005143"/>
    </source>
</evidence>
<comment type="caution">
    <text evidence="6">The sequence shown here is derived from an EMBL/GenBank/DDBJ whole genome shotgun (WGS) entry which is preliminary data.</text>
</comment>
<accession>H0DZW0</accession>